<dbReference type="CDD" id="cd12131">
    <property type="entry name" value="HGbI-like"/>
    <property type="match status" value="1"/>
</dbReference>
<dbReference type="GO" id="GO:0005344">
    <property type="term" value="F:oxygen carrier activity"/>
    <property type="evidence" value="ECO:0007669"/>
    <property type="project" value="UniProtKB-KW"/>
</dbReference>
<name>A0A081BEM9_9HYPH</name>
<dbReference type="PRINTS" id="PR01907">
    <property type="entry name" value="WORMGLOBIN"/>
</dbReference>
<accession>A0A081BEM9</accession>
<dbReference type="GO" id="GO:0019825">
    <property type="term" value="F:oxygen binding"/>
    <property type="evidence" value="ECO:0007669"/>
    <property type="project" value="InterPro"/>
</dbReference>
<evidence type="ECO:0000256" key="5">
    <source>
        <dbReference type="RuleBase" id="RU000356"/>
    </source>
</evidence>
<dbReference type="PANTHER" id="PTHR43396:SF3">
    <property type="entry name" value="FLAVOHEMOPROTEIN"/>
    <property type="match status" value="1"/>
</dbReference>
<dbReference type="AlphaFoldDB" id="A0A081BEM9"/>
<gene>
    <name evidence="7" type="ORF">M2A_2996</name>
</gene>
<dbReference type="InterPro" id="IPR000971">
    <property type="entry name" value="Globin"/>
</dbReference>
<dbReference type="Pfam" id="PF00042">
    <property type="entry name" value="Globin"/>
    <property type="match status" value="1"/>
</dbReference>
<dbReference type="InterPro" id="IPR009050">
    <property type="entry name" value="Globin-like_sf"/>
</dbReference>
<evidence type="ECO:0000256" key="4">
    <source>
        <dbReference type="ARBA" id="ARBA00023004"/>
    </source>
</evidence>
<keyword evidence="2 5" id="KW-0561">Oxygen transport</keyword>
<evidence type="ECO:0000256" key="3">
    <source>
        <dbReference type="ARBA" id="ARBA00022723"/>
    </source>
</evidence>
<comment type="caution">
    <text evidence="7">The sequence shown here is derived from an EMBL/GenBank/DDBJ whole genome shotgun (WGS) entry which is preliminary data.</text>
</comment>
<dbReference type="PROSITE" id="PS01033">
    <property type="entry name" value="GLOBIN"/>
    <property type="match status" value="1"/>
</dbReference>
<dbReference type="Gene3D" id="1.10.490.10">
    <property type="entry name" value="Globins"/>
    <property type="match status" value="1"/>
</dbReference>
<evidence type="ECO:0000256" key="1">
    <source>
        <dbReference type="ARBA" id="ARBA00022617"/>
    </source>
</evidence>
<dbReference type="SUPFAM" id="SSF46458">
    <property type="entry name" value="Globin-like"/>
    <property type="match status" value="1"/>
</dbReference>
<feature type="domain" description="Globin" evidence="6">
    <location>
        <begin position="1"/>
        <end position="134"/>
    </location>
</feature>
<evidence type="ECO:0000313" key="8">
    <source>
        <dbReference type="Proteomes" id="UP000028702"/>
    </source>
</evidence>
<dbReference type="Proteomes" id="UP000028702">
    <property type="component" value="Unassembled WGS sequence"/>
</dbReference>
<protein>
    <submittedName>
        <fullName evidence="7">Hemoprotein</fullName>
    </submittedName>
</protein>
<keyword evidence="5" id="KW-0813">Transport</keyword>
<dbReference type="GO" id="GO:0046872">
    <property type="term" value="F:metal ion binding"/>
    <property type="evidence" value="ECO:0007669"/>
    <property type="project" value="UniProtKB-KW"/>
</dbReference>
<dbReference type="RefSeq" id="WP_045449161.1">
    <property type="nucleotide sequence ID" value="NZ_BBIO01000020.1"/>
</dbReference>
<dbReference type="GO" id="GO:0071500">
    <property type="term" value="P:cellular response to nitrosative stress"/>
    <property type="evidence" value="ECO:0007669"/>
    <property type="project" value="TreeGrafter"/>
</dbReference>
<evidence type="ECO:0000259" key="6">
    <source>
        <dbReference type="PROSITE" id="PS01033"/>
    </source>
</evidence>
<keyword evidence="4" id="KW-0408">Iron</keyword>
<keyword evidence="1 5" id="KW-0349">Heme</keyword>
<evidence type="ECO:0000313" key="7">
    <source>
        <dbReference type="EMBL" id="GAK46497.1"/>
    </source>
</evidence>
<organism evidence="7 8">
    <name type="scientific">Tepidicaulis marinus</name>
    <dbReference type="NCBI Taxonomy" id="1333998"/>
    <lineage>
        <taxon>Bacteria</taxon>
        <taxon>Pseudomonadati</taxon>
        <taxon>Pseudomonadota</taxon>
        <taxon>Alphaproteobacteria</taxon>
        <taxon>Hyphomicrobiales</taxon>
        <taxon>Parvibaculaceae</taxon>
        <taxon>Tepidicaulis</taxon>
    </lineage>
</organism>
<keyword evidence="8" id="KW-1185">Reference proteome</keyword>
<dbReference type="PANTHER" id="PTHR43396">
    <property type="entry name" value="FLAVOHEMOPROTEIN"/>
    <property type="match status" value="1"/>
</dbReference>
<dbReference type="InterPro" id="IPR012292">
    <property type="entry name" value="Globin/Proto"/>
</dbReference>
<dbReference type="SMR" id="A0A081BEM9"/>
<reference evidence="7 8" key="1">
    <citation type="submission" date="2014-07" db="EMBL/GenBank/DDBJ databases">
        <title>Tepidicaulis marinum gen. nov., sp. nov., a novel marine bacterium denitrifying nitrate to nitrous oxide strictly under microaerobic conditions.</title>
        <authorList>
            <person name="Takeuchi M."/>
            <person name="Yamagishi T."/>
            <person name="Kamagata Y."/>
            <person name="Oshima K."/>
            <person name="Hattori M."/>
            <person name="Katayama T."/>
            <person name="Hanada S."/>
            <person name="Tamaki H."/>
            <person name="Marumo K."/>
            <person name="Maeda H."/>
            <person name="Nedachi M."/>
            <person name="Iwasaki W."/>
            <person name="Suwa Y."/>
            <person name="Sakata S."/>
        </authorList>
    </citation>
    <scope>NUCLEOTIDE SEQUENCE [LARGE SCALE GENOMIC DNA]</scope>
    <source>
        <strain evidence="7 8">MA2</strain>
    </source>
</reference>
<dbReference type="STRING" id="1333998.M2A_2996"/>
<dbReference type="eggNOG" id="COG1017">
    <property type="taxonomic scope" value="Bacteria"/>
</dbReference>
<dbReference type="GO" id="GO:0008941">
    <property type="term" value="F:nitric oxide dioxygenase NAD(P)H activity"/>
    <property type="evidence" value="ECO:0007669"/>
    <property type="project" value="TreeGrafter"/>
</dbReference>
<keyword evidence="3" id="KW-0479">Metal-binding</keyword>
<dbReference type="GO" id="GO:0071949">
    <property type="term" value="F:FAD binding"/>
    <property type="evidence" value="ECO:0007669"/>
    <property type="project" value="TreeGrafter"/>
</dbReference>
<comment type="similarity">
    <text evidence="5">Belongs to the globin family.</text>
</comment>
<dbReference type="EMBL" id="BBIO01000020">
    <property type="protein sequence ID" value="GAK46497.1"/>
    <property type="molecule type" value="Genomic_DNA"/>
</dbReference>
<dbReference type="GO" id="GO:0046210">
    <property type="term" value="P:nitric oxide catabolic process"/>
    <property type="evidence" value="ECO:0007669"/>
    <property type="project" value="TreeGrafter"/>
</dbReference>
<evidence type="ECO:0000256" key="2">
    <source>
        <dbReference type="ARBA" id="ARBA00022621"/>
    </source>
</evidence>
<proteinExistence type="inferred from homology"/>
<dbReference type="GO" id="GO:0020037">
    <property type="term" value="F:heme binding"/>
    <property type="evidence" value="ECO:0007669"/>
    <property type="project" value="InterPro"/>
</dbReference>
<sequence length="138" mass="14970">MTPQERSLVQESFAAVRPISDQAAAMFYDRLFTIAPEVKPLFKGDMSEQGKKLMQMLAVAVNGLNNLEAILPAVQELGRKHVDYGVTAAHYQPVGEALLWTLEQGLGDAFTTETKAAWEKTYALLAGAMIEAAEGAKA</sequence>